<evidence type="ECO:0000313" key="3">
    <source>
        <dbReference type="EMBL" id="CAB4718526.1"/>
    </source>
</evidence>
<dbReference type="EMBL" id="CAFAAO010000029">
    <property type="protein sequence ID" value="CAB4814160.1"/>
    <property type="molecule type" value="Genomic_DNA"/>
</dbReference>
<evidence type="ECO:0000313" key="2">
    <source>
        <dbReference type="EMBL" id="CAB4345830.1"/>
    </source>
</evidence>
<dbReference type="Gene3D" id="3.30.450.150">
    <property type="entry name" value="Haem-degrading domain"/>
    <property type="match status" value="1"/>
</dbReference>
<gene>
    <name evidence="3" type="ORF">UFOPK2648_01294</name>
    <name evidence="4" type="ORF">UFOPK3037_01535</name>
    <name evidence="5" type="ORF">UFOPK3278_00534</name>
    <name evidence="2" type="ORF">UFOPK3406_01579</name>
    <name evidence="1" type="ORF">UFOPK3925_00743</name>
    <name evidence="6" type="ORF">UFOPK4097_01204</name>
</gene>
<dbReference type="PANTHER" id="PTHR34309">
    <property type="entry name" value="SLR1406 PROTEIN"/>
    <property type="match status" value="1"/>
</dbReference>
<protein>
    <submittedName>
        <fullName evidence="1">Unannotated protein</fullName>
    </submittedName>
</protein>
<dbReference type="SUPFAM" id="SSF143744">
    <property type="entry name" value="GlcG-like"/>
    <property type="match status" value="1"/>
</dbReference>
<evidence type="ECO:0000313" key="1">
    <source>
        <dbReference type="EMBL" id="CAB4338055.1"/>
    </source>
</evidence>
<dbReference type="PANTHER" id="PTHR34309:SF1">
    <property type="entry name" value="PROTEIN GLCG"/>
    <property type="match status" value="1"/>
</dbReference>
<proteinExistence type="predicted"/>
<dbReference type="Pfam" id="PF03928">
    <property type="entry name" value="HbpS-like"/>
    <property type="match status" value="1"/>
</dbReference>
<evidence type="ECO:0000313" key="6">
    <source>
        <dbReference type="EMBL" id="CAB5025582.1"/>
    </source>
</evidence>
<organism evidence="1">
    <name type="scientific">freshwater metagenome</name>
    <dbReference type="NCBI Taxonomy" id="449393"/>
    <lineage>
        <taxon>unclassified sequences</taxon>
        <taxon>metagenomes</taxon>
        <taxon>ecological metagenomes</taxon>
    </lineage>
</organism>
<accession>A0A6J5Z5X8</accession>
<evidence type="ECO:0000313" key="5">
    <source>
        <dbReference type="EMBL" id="CAB4847198.1"/>
    </source>
</evidence>
<dbReference type="InterPro" id="IPR052517">
    <property type="entry name" value="GlcG_carb_metab_protein"/>
</dbReference>
<dbReference type="EMBL" id="CAESAD010000003">
    <property type="protein sequence ID" value="CAB4338055.1"/>
    <property type="molecule type" value="Genomic_DNA"/>
</dbReference>
<dbReference type="EMBL" id="CAFBIX010000014">
    <property type="protein sequence ID" value="CAB4847198.1"/>
    <property type="molecule type" value="Genomic_DNA"/>
</dbReference>
<sequence>MPRVERMEIDLALAIEMTNAAKAKAIEINAPMSIAVLDAGANLLSFQRMDGAELAGPNLAVDKAYTSVTNRIETGDLRARVAPDGDLPGMNANGNGRYIAFAGGIPCWDGDRVIGAIGVSGGSWDEDQICAQAGIEVFKRACQA</sequence>
<dbReference type="InterPro" id="IPR038084">
    <property type="entry name" value="PduO/GlcC-like_sf"/>
</dbReference>
<dbReference type="EMBL" id="CAEZYC010000104">
    <property type="protein sequence ID" value="CAB4718526.1"/>
    <property type="molecule type" value="Genomic_DNA"/>
</dbReference>
<name>A0A6J5Z5X8_9ZZZZ</name>
<dbReference type="AlphaFoldDB" id="A0A6J5Z5X8"/>
<dbReference type="InterPro" id="IPR005624">
    <property type="entry name" value="PduO/GlcC-like"/>
</dbReference>
<dbReference type="EMBL" id="CAESAI010000094">
    <property type="protein sequence ID" value="CAB4345830.1"/>
    <property type="molecule type" value="Genomic_DNA"/>
</dbReference>
<reference evidence="1" key="1">
    <citation type="submission" date="2020-05" db="EMBL/GenBank/DDBJ databases">
        <authorList>
            <person name="Chiriac C."/>
            <person name="Salcher M."/>
            <person name="Ghai R."/>
            <person name="Kavagutti S V."/>
        </authorList>
    </citation>
    <scope>NUCLEOTIDE SEQUENCE</scope>
</reference>
<dbReference type="EMBL" id="CAFBPK010000021">
    <property type="protein sequence ID" value="CAB5025582.1"/>
    <property type="molecule type" value="Genomic_DNA"/>
</dbReference>
<evidence type="ECO:0000313" key="4">
    <source>
        <dbReference type="EMBL" id="CAB4814160.1"/>
    </source>
</evidence>